<feature type="domain" description="CAAX prenyl protease 2/Lysostaphin resistance protein A-like" evidence="2">
    <location>
        <begin position="111"/>
        <end position="203"/>
    </location>
</feature>
<keyword evidence="1" id="KW-0812">Transmembrane</keyword>
<dbReference type="EMBL" id="BMIO01000005">
    <property type="protein sequence ID" value="GGD43794.1"/>
    <property type="molecule type" value="Genomic_DNA"/>
</dbReference>
<dbReference type="InterPro" id="IPR052710">
    <property type="entry name" value="CAAX_protease"/>
</dbReference>
<feature type="transmembrane region" description="Helical" evidence="1">
    <location>
        <begin position="140"/>
        <end position="160"/>
    </location>
</feature>
<protein>
    <recommendedName>
        <fullName evidence="2">CAAX prenyl protease 2/Lysostaphin resistance protein A-like domain-containing protein</fullName>
    </recommendedName>
</protein>
<keyword evidence="4" id="KW-1185">Reference proteome</keyword>
<feature type="transmembrane region" description="Helical" evidence="1">
    <location>
        <begin position="193"/>
        <end position="211"/>
    </location>
</feature>
<organism evidence="3 4">
    <name type="scientific">Croceicoccus pelagius</name>
    <dbReference type="NCBI Taxonomy" id="1703341"/>
    <lineage>
        <taxon>Bacteria</taxon>
        <taxon>Pseudomonadati</taxon>
        <taxon>Pseudomonadota</taxon>
        <taxon>Alphaproteobacteria</taxon>
        <taxon>Sphingomonadales</taxon>
        <taxon>Erythrobacteraceae</taxon>
        <taxon>Croceicoccus</taxon>
    </lineage>
</organism>
<accession>A0A916YGQ2</accession>
<proteinExistence type="predicted"/>
<dbReference type="RefSeq" id="WP_066760807.1">
    <property type="nucleotide sequence ID" value="NZ_BMIO01000005.1"/>
</dbReference>
<dbReference type="AlphaFoldDB" id="A0A916YGQ2"/>
<evidence type="ECO:0000256" key="1">
    <source>
        <dbReference type="SAM" id="Phobius"/>
    </source>
</evidence>
<reference evidence="3 4" key="1">
    <citation type="journal article" date="2014" name="Int. J. Syst. Evol. Microbiol.">
        <title>Complete genome sequence of Corynebacterium casei LMG S-19264T (=DSM 44701T), isolated from a smear-ripened cheese.</title>
        <authorList>
            <consortium name="US DOE Joint Genome Institute (JGI-PGF)"/>
            <person name="Walter F."/>
            <person name="Albersmeier A."/>
            <person name="Kalinowski J."/>
            <person name="Ruckert C."/>
        </authorList>
    </citation>
    <scope>NUCLEOTIDE SEQUENCE [LARGE SCALE GENOMIC DNA]</scope>
    <source>
        <strain evidence="3 4">CGMCC 1.15358</strain>
    </source>
</reference>
<dbReference type="PANTHER" id="PTHR36435:SF1">
    <property type="entry name" value="CAAX AMINO TERMINAL PROTEASE FAMILY PROTEIN"/>
    <property type="match status" value="1"/>
</dbReference>
<keyword evidence="1" id="KW-1133">Transmembrane helix</keyword>
<feature type="transmembrane region" description="Helical" evidence="1">
    <location>
        <begin position="63"/>
        <end position="84"/>
    </location>
</feature>
<dbReference type="InterPro" id="IPR003675">
    <property type="entry name" value="Rce1/LyrA-like_dom"/>
</dbReference>
<keyword evidence="1" id="KW-0472">Membrane</keyword>
<dbReference type="PROSITE" id="PS51257">
    <property type="entry name" value="PROKAR_LIPOPROTEIN"/>
    <property type="match status" value="1"/>
</dbReference>
<evidence type="ECO:0000259" key="2">
    <source>
        <dbReference type="Pfam" id="PF02517"/>
    </source>
</evidence>
<dbReference type="OrthoDB" id="7432860at2"/>
<feature type="transmembrane region" description="Helical" evidence="1">
    <location>
        <begin position="166"/>
        <end position="186"/>
    </location>
</feature>
<feature type="transmembrane region" description="Helical" evidence="1">
    <location>
        <begin position="34"/>
        <end position="51"/>
    </location>
</feature>
<gene>
    <name evidence="3" type="ORF">GCM10010989_17410</name>
</gene>
<feature type="transmembrane region" description="Helical" evidence="1">
    <location>
        <begin position="109"/>
        <end position="128"/>
    </location>
</feature>
<dbReference type="PANTHER" id="PTHR36435">
    <property type="entry name" value="SLR1288 PROTEIN"/>
    <property type="match status" value="1"/>
</dbReference>
<evidence type="ECO:0000313" key="3">
    <source>
        <dbReference type="EMBL" id="GGD43794.1"/>
    </source>
</evidence>
<comment type="caution">
    <text evidence="3">The sequence shown here is derived from an EMBL/GenBank/DDBJ whole genome shotgun (WGS) entry which is preliminary data.</text>
</comment>
<evidence type="ECO:0000313" key="4">
    <source>
        <dbReference type="Proteomes" id="UP000598997"/>
    </source>
</evidence>
<dbReference type="Proteomes" id="UP000598997">
    <property type="component" value="Unassembled WGS sequence"/>
</dbReference>
<dbReference type="GO" id="GO:0004175">
    <property type="term" value="F:endopeptidase activity"/>
    <property type="evidence" value="ECO:0007669"/>
    <property type="project" value="UniProtKB-ARBA"/>
</dbReference>
<name>A0A916YGQ2_9SPHN</name>
<dbReference type="Pfam" id="PF02517">
    <property type="entry name" value="Rce1-like"/>
    <property type="match status" value="1"/>
</dbReference>
<dbReference type="GO" id="GO:0080120">
    <property type="term" value="P:CAAX-box protein maturation"/>
    <property type="evidence" value="ECO:0007669"/>
    <property type="project" value="UniProtKB-ARBA"/>
</dbReference>
<sequence>MSSKATKATGTLLAAIACLLPLVPVALQPGFGVFASIALAAIGLVFFKGARAPTLAMVWKNRIVSILFGIVVGSGMAWGIANFVRPFVEQQFGKGISVGGLEQAAGNPIMYAFVLLIALGSAILEEIVFRGYVIGWGAKIFGKGFAPVIMLLSTAVFGYAHMDYGVSGAVVTGFAGLVLGTLYLLCGRRLLPCIAAHMTFNFIGSTALYLAT</sequence>